<dbReference type="Pfam" id="PF00078">
    <property type="entry name" value="RVT_1"/>
    <property type="match status" value="1"/>
</dbReference>
<accession>A0ABQ5KUK6</accession>
<dbReference type="SUPFAM" id="SSF54160">
    <property type="entry name" value="Chromo domain-like"/>
    <property type="match status" value="1"/>
</dbReference>
<dbReference type="CDD" id="cd09274">
    <property type="entry name" value="RNase_HI_RT_Ty3"/>
    <property type="match status" value="1"/>
</dbReference>
<sequence>MLHGKQWFATLDLKNGYYACEVAPESRPLTAFCTPFGLYQWKRMPFGLKVAPAYFQRMMFSILGDLKPRGVVVYLDDILITGRTRQELIENTRLVLTRLKKYNLVLNGAKSEIGLQQIRFLGFEFSATGRKIARDRVEAIQEMDRPTDKKGIRRFLGICNYVRDFLPNLAELTAPLHELTRKGCEFEWTMVHEQSFRKLKEAIANKTVLAHYDRKAELYLATDASDIGLGAVLQQQVDTQPKEILLFISKKFTDVEKRWSTVEQEAFAVYYAIRKLEHYLLGRPFVVQTDHRNLLYLHRAPSAKVMRWKMYLTQFDFTIMHIPGRDNVIPDALSRNFDTTEVECVAQVEEVHLEGFEQLLFAAQGKVGELESSEDGWFLLSPEKKDETLELIKWLHERNDCHDGVRQLLQTLKEKKVKGKRLNEMVREVVRKCPICAKQREQVEVQIAGTLASFKPLEAISMDTMGPFESTEEGYRDLLVMIDDFTRFVVLAPLKTVSAKETMEAFIAKWMAYFGAPAQVRTDGGRQFDNSLFKEFFAKLKVTHLVSSPHHHEGNGIVERMNREVLKQLRLNHLTSPDCSWFVGVPIIMETLNRRIHSVLKESPKQILFGPRETIPMEEVEIDSQALTLEDFKMLAEEYNLTVQLIREAAVEEQELVEFEKDQRPREILDVGTKVWKVPLKRTKLEPRLLGPFKVVEKVSEFQYGVETLDGRDRQDVHVSRLRRCDVTGTEDELLALQATDTEDYVVEAILGHGINDSNELVFQVKWFQYPDAENTWETIQTIYRTEAIMKYLRDTPEAVRLLESRLSPQEREVFGLNDL</sequence>
<evidence type="ECO:0000259" key="4">
    <source>
        <dbReference type="PROSITE" id="PS50994"/>
    </source>
</evidence>
<gene>
    <name evidence="5" type="ORF">ADUPG1_009130</name>
</gene>
<evidence type="ECO:0000259" key="3">
    <source>
        <dbReference type="PROSITE" id="PS50878"/>
    </source>
</evidence>
<name>A0ABQ5KUK6_9EUKA</name>
<keyword evidence="1" id="KW-0511">Multifunctional enzyme</keyword>
<dbReference type="CDD" id="cd00024">
    <property type="entry name" value="CD_CSD"/>
    <property type="match status" value="1"/>
</dbReference>
<dbReference type="InterPro" id="IPR016197">
    <property type="entry name" value="Chromo-like_dom_sf"/>
</dbReference>
<evidence type="ECO:0000259" key="2">
    <source>
        <dbReference type="PROSITE" id="PS50013"/>
    </source>
</evidence>
<dbReference type="Pfam" id="PF00665">
    <property type="entry name" value="rve"/>
    <property type="match status" value="1"/>
</dbReference>
<protein>
    <submittedName>
        <fullName evidence="5">Transposon Tf2-8 polyprotein</fullName>
    </submittedName>
</protein>
<evidence type="ECO:0000256" key="1">
    <source>
        <dbReference type="ARBA" id="ARBA00023268"/>
    </source>
</evidence>
<feature type="domain" description="Reverse transcriptase" evidence="3">
    <location>
        <begin position="1"/>
        <end position="125"/>
    </location>
</feature>
<dbReference type="Pfam" id="PF17919">
    <property type="entry name" value="RT_RNaseH_2"/>
    <property type="match status" value="1"/>
</dbReference>
<dbReference type="PANTHER" id="PTHR37984">
    <property type="entry name" value="PROTEIN CBG26694"/>
    <property type="match status" value="1"/>
</dbReference>
<feature type="domain" description="Chromo" evidence="2">
    <location>
        <begin position="745"/>
        <end position="794"/>
    </location>
</feature>
<dbReference type="PANTHER" id="PTHR37984:SF5">
    <property type="entry name" value="PROTEIN NYNRIN-LIKE"/>
    <property type="match status" value="1"/>
</dbReference>
<organism evidence="5 6">
    <name type="scientific">Aduncisulcus paluster</name>
    <dbReference type="NCBI Taxonomy" id="2918883"/>
    <lineage>
        <taxon>Eukaryota</taxon>
        <taxon>Metamonada</taxon>
        <taxon>Carpediemonas-like organisms</taxon>
        <taxon>Aduncisulcus</taxon>
    </lineage>
</organism>
<dbReference type="Gene3D" id="2.40.50.40">
    <property type="match status" value="1"/>
</dbReference>
<dbReference type="Gene3D" id="3.30.70.270">
    <property type="match status" value="2"/>
</dbReference>
<dbReference type="Proteomes" id="UP001057375">
    <property type="component" value="Unassembled WGS sequence"/>
</dbReference>
<evidence type="ECO:0000313" key="5">
    <source>
        <dbReference type="EMBL" id="GKT36102.1"/>
    </source>
</evidence>
<dbReference type="PROSITE" id="PS50994">
    <property type="entry name" value="INTEGRASE"/>
    <property type="match status" value="1"/>
</dbReference>
<dbReference type="SUPFAM" id="SSF53098">
    <property type="entry name" value="Ribonuclease H-like"/>
    <property type="match status" value="1"/>
</dbReference>
<dbReference type="PROSITE" id="PS50878">
    <property type="entry name" value="RT_POL"/>
    <property type="match status" value="1"/>
</dbReference>
<dbReference type="InterPro" id="IPR012337">
    <property type="entry name" value="RNaseH-like_sf"/>
</dbReference>
<dbReference type="SMART" id="SM00298">
    <property type="entry name" value="CHROMO"/>
    <property type="match status" value="1"/>
</dbReference>
<dbReference type="InterPro" id="IPR001584">
    <property type="entry name" value="Integrase_cat-core"/>
</dbReference>
<evidence type="ECO:0000313" key="6">
    <source>
        <dbReference type="Proteomes" id="UP001057375"/>
    </source>
</evidence>
<dbReference type="InterPro" id="IPR043502">
    <property type="entry name" value="DNA/RNA_pol_sf"/>
</dbReference>
<dbReference type="PROSITE" id="PS50013">
    <property type="entry name" value="CHROMO_2"/>
    <property type="match status" value="1"/>
</dbReference>
<dbReference type="InterPro" id="IPR036397">
    <property type="entry name" value="RNaseH_sf"/>
</dbReference>
<dbReference type="InterPro" id="IPR023780">
    <property type="entry name" value="Chromo_domain"/>
</dbReference>
<dbReference type="Gene3D" id="3.10.10.10">
    <property type="entry name" value="HIV Type 1 Reverse Transcriptase, subunit A, domain 1"/>
    <property type="match status" value="1"/>
</dbReference>
<keyword evidence="6" id="KW-1185">Reference proteome</keyword>
<dbReference type="InterPro" id="IPR050951">
    <property type="entry name" value="Retrovirus_Pol_polyprotein"/>
</dbReference>
<comment type="caution">
    <text evidence="5">The sequence shown here is derived from an EMBL/GenBank/DDBJ whole genome shotgun (WGS) entry which is preliminary data.</text>
</comment>
<dbReference type="InterPro" id="IPR000477">
    <property type="entry name" value="RT_dom"/>
</dbReference>
<dbReference type="InterPro" id="IPR000953">
    <property type="entry name" value="Chromo/chromo_shadow_dom"/>
</dbReference>
<reference evidence="5" key="1">
    <citation type="submission" date="2022-03" db="EMBL/GenBank/DDBJ databases">
        <title>Draft genome sequence of Aduncisulcus paluster, a free-living microaerophilic Fornicata.</title>
        <authorList>
            <person name="Yuyama I."/>
            <person name="Kume K."/>
            <person name="Tamura T."/>
            <person name="Inagaki Y."/>
            <person name="Hashimoto T."/>
        </authorList>
    </citation>
    <scope>NUCLEOTIDE SEQUENCE</scope>
    <source>
        <strain evidence="5">NY0171</strain>
    </source>
</reference>
<dbReference type="Gene3D" id="3.10.20.370">
    <property type="match status" value="1"/>
</dbReference>
<dbReference type="Pfam" id="PF00385">
    <property type="entry name" value="Chromo"/>
    <property type="match status" value="1"/>
</dbReference>
<proteinExistence type="predicted"/>
<dbReference type="InterPro" id="IPR043128">
    <property type="entry name" value="Rev_trsase/Diguanyl_cyclase"/>
</dbReference>
<dbReference type="SUPFAM" id="SSF56672">
    <property type="entry name" value="DNA/RNA polymerases"/>
    <property type="match status" value="1"/>
</dbReference>
<dbReference type="Gene3D" id="3.30.420.10">
    <property type="entry name" value="Ribonuclease H-like superfamily/Ribonuclease H"/>
    <property type="match status" value="1"/>
</dbReference>
<feature type="domain" description="Integrase catalytic" evidence="4">
    <location>
        <begin position="452"/>
        <end position="612"/>
    </location>
</feature>
<dbReference type="InterPro" id="IPR041577">
    <property type="entry name" value="RT_RNaseH_2"/>
</dbReference>
<dbReference type="CDD" id="cd01647">
    <property type="entry name" value="RT_LTR"/>
    <property type="match status" value="1"/>
</dbReference>
<dbReference type="EMBL" id="BQXS01011144">
    <property type="protein sequence ID" value="GKT36102.1"/>
    <property type="molecule type" value="Genomic_DNA"/>
</dbReference>